<dbReference type="CDD" id="cd02440">
    <property type="entry name" value="AdoMet_MTases"/>
    <property type="match status" value="1"/>
</dbReference>
<feature type="binding site" evidence="14">
    <location>
        <position position="309"/>
    </location>
    <ligand>
        <name>S-adenosyl-L-methionine</name>
        <dbReference type="ChEBI" id="CHEBI:59789"/>
    </ligand>
</feature>
<evidence type="ECO:0000313" key="17">
    <source>
        <dbReference type="Proteomes" id="UP000199670"/>
    </source>
</evidence>
<dbReference type="Gene3D" id="3.40.50.150">
    <property type="entry name" value="Vaccinia Virus protein VP39"/>
    <property type="match status" value="1"/>
</dbReference>
<evidence type="ECO:0000256" key="6">
    <source>
        <dbReference type="ARBA" id="ARBA00022552"/>
    </source>
</evidence>
<keyword evidence="6" id="KW-0698">rRNA processing</keyword>
<evidence type="ECO:0000256" key="12">
    <source>
        <dbReference type="ARBA" id="ARBA00031088"/>
    </source>
</evidence>
<evidence type="ECO:0000256" key="7">
    <source>
        <dbReference type="ARBA" id="ARBA00022603"/>
    </source>
</evidence>
<protein>
    <recommendedName>
        <fullName evidence="4">16S rRNA (cytosine(967)-C(5))-methyltransferase</fullName>
        <ecNumber evidence="4">2.1.1.176</ecNumber>
    </recommendedName>
    <alternativeName>
        <fullName evidence="11">16S rRNA m5C967 methyltransferase</fullName>
    </alternativeName>
    <alternativeName>
        <fullName evidence="12">rRNA (cytosine-C(5)-)-methyltransferase RsmB</fullName>
    </alternativeName>
</protein>
<dbReference type="FunFam" id="3.40.50.150:FF:000022">
    <property type="entry name" value="Ribosomal RNA small subunit methyltransferase B"/>
    <property type="match status" value="1"/>
</dbReference>
<dbReference type="InterPro" id="IPR001678">
    <property type="entry name" value="MeTrfase_RsmB-F_NOP2_dom"/>
</dbReference>
<dbReference type="AlphaFoldDB" id="A0A1C4DDI5"/>
<dbReference type="InterPro" id="IPR006027">
    <property type="entry name" value="NusB_RsmB_TIM44"/>
</dbReference>
<dbReference type="InterPro" id="IPR029063">
    <property type="entry name" value="SAM-dependent_MTases_sf"/>
</dbReference>
<dbReference type="PROSITE" id="PS51686">
    <property type="entry name" value="SAM_MT_RSMB_NOP"/>
    <property type="match status" value="1"/>
</dbReference>
<dbReference type="Pfam" id="PF22458">
    <property type="entry name" value="RsmF-B_ferredox"/>
    <property type="match status" value="1"/>
</dbReference>
<dbReference type="NCBIfam" id="NF008149">
    <property type="entry name" value="PRK10901.1"/>
    <property type="match status" value="1"/>
</dbReference>
<comment type="subcellular location">
    <subcellularLocation>
        <location evidence="2">Cytoplasm</location>
    </subcellularLocation>
</comment>
<feature type="binding site" evidence="14">
    <location>
        <begin position="260"/>
        <end position="266"/>
    </location>
    <ligand>
        <name>S-adenosyl-L-methionine</name>
        <dbReference type="ChEBI" id="CHEBI:59789"/>
    </ligand>
</feature>
<evidence type="ECO:0000256" key="5">
    <source>
        <dbReference type="ARBA" id="ARBA00022490"/>
    </source>
</evidence>
<dbReference type="InterPro" id="IPR023267">
    <property type="entry name" value="RCMT"/>
</dbReference>
<dbReference type="NCBIfam" id="NF011494">
    <property type="entry name" value="PRK14902.1"/>
    <property type="match status" value="1"/>
</dbReference>
<evidence type="ECO:0000256" key="1">
    <source>
        <dbReference type="ARBA" id="ARBA00002724"/>
    </source>
</evidence>
<evidence type="ECO:0000256" key="13">
    <source>
        <dbReference type="ARBA" id="ARBA00047283"/>
    </source>
</evidence>
<dbReference type="GO" id="GO:0070475">
    <property type="term" value="P:rRNA base methylation"/>
    <property type="evidence" value="ECO:0007669"/>
    <property type="project" value="TreeGrafter"/>
</dbReference>
<dbReference type="GO" id="GO:0003723">
    <property type="term" value="F:RNA binding"/>
    <property type="evidence" value="ECO:0007669"/>
    <property type="project" value="UniProtKB-UniRule"/>
</dbReference>
<dbReference type="Gene3D" id="1.10.940.10">
    <property type="entry name" value="NusB-like"/>
    <property type="match status" value="1"/>
</dbReference>
<evidence type="ECO:0000256" key="11">
    <source>
        <dbReference type="ARBA" id="ARBA00030399"/>
    </source>
</evidence>
<keyword evidence="8 14" id="KW-0808">Transferase</keyword>
<reference evidence="17" key="1">
    <citation type="submission" date="2016-08" db="EMBL/GenBank/DDBJ databases">
        <authorList>
            <person name="Varghese N."/>
            <person name="Submissions Spin"/>
        </authorList>
    </citation>
    <scope>NUCLEOTIDE SEQUENCE [LARGE SCALE GENOMIC DNA]</scope>
    <source>
        <strain evidence="17">R-53248</strain>
    </source>
</reference>
<dbReference type="STRING" id="1798182.GA0061081_11611"/>
<dbReference type="Pfam" id="PF01189">
    <property type="entry name" value="Methyltr_RsmB-F"/>
    <property type="match status" value="1"/>
</dbReference>
<keyword evidence="9 14" id="KW-0949">S-adenosyl-L-methionine</keyword>
<comment type="function">
    <text evidence="1">Specifically methylates the cytosine at position 967 (m5C967) of 16S rRNA.</text>
</comment>
<dbReference type="InterPro" id="IPR035926">
    <property type="entry name" value="NusB-like_sf"/>
</dbReference>
<evidence type="ECO:0000256" key="4">
    <source>
        <dbReference type="ARBA" id="ARBA00012140"/>
    </source>
</evidence>
<dbReference type="InterPro" id="IPR049560">
    <property type="entry name" value="MeTrfase_RsmB-F_NOP2_cat"/>
</dbReference>
<dbReference type="PANTHER" id="PTHR22807:SF61">
    <property type="entry name" value="NOL1_NOP2_SUN FAMILY PROTEIN _ ANTITERMINATION NUSB DOMAIN-CONTAINING PROTEIN"/>
    <property type="match status" value="1"/>
</dbReference>
<evidence type="ECO:0000256" key="14">
    <source>
        <dbReference type="PROSITE-ProRule" id="PRU01023"/>
    </source>
</evidence>
<dbReference type="PROSITE" id="PS01153">
    <property type="entry name" value="NOL1_NOP2_SUN"/>
    <property type="match status" value="1"/>
</dbReference>
<dbReference type="GO" id="GO:0009383">
    <property type="term" value="F:rRNA (cytosine-C5-)-methyltransferase activity"/>
    <property type="evidence" value="ECO:0007669"/>
    <property type="project" value="TreeGrafter"/>
</dbReference>
<evidence type="ECO:0000256" key="8">
    <source>
        <dbReference type="ARBA" id="ARBA00022679"/>
    </source>
</evidence>
<organism evidence="16 17">
    <name type="scientific">Gilliamella bombicola</name>
    <dbReference type="NCBI Taxonomy" id="1798182"/>
    <lineage>
        <taxon>Bacteria</taxon>
        <taxon>Pseudomonadati</taxon>
        <taxon>Pseudomonadota</taxon>
        <taxon>Gammaproteobacteria</taxon>
        <taxon>Orbales</taxon>
        <taxon>Orbaceae</taxon>
        <taxon>Gilliamella</taxon>
    </lineage>
</organism>
<keyword evidence="17" id="KW-1185">Reference proteome</keyword>
<feature type="domain" description="SAM-dependent MTase RsmB/NOP-type" evidence="15">
    <location>
        <begin position="170"/>
        <end position="429"/>
    </location>
</feature>
<dbReference type="SUPFAM" id="SSF53335">
    <property type="entry name" value="S-adenosyl-L-methionine-dependent methyltransferases"/>
    <property type="match status" value="1"/>
</dbReference>
<dbReference type="RefSeq" id="WP_091350530.1">
    <property type="nucleotide sequence ID" value="NZ_FMAQ01000016.1"/>
</dbReference>
<dbReference type="InterPro" id="IPR018314">
    <property type="entry name" value="RsmB/NOL1/NOP2-like_CS"/>
</dbReference>
<comment type="similarity">
    <text evidence="3 14">Belongs to the class I-like SAM-binding methyltransferase superfamily. RsmB/NOP family.</text>
</comment>
<dbReference type="NCBIfam" id="TIGR00563">
    <property type="entry name" value="rsmB"/>
    <property type="match status" value="1"/>
</dbReference>
<evidence type="ECO:0000256" key="3">
    <source>
        <dbReference type="ARBA" id="ARBA00007494"/>
    </source>
</evidence>
<feature type="binding site" evidence="14">
    <location>
        <position position="283"/>
    </location>
    <ligand>
        <name>S-adenosyl-L-methionine</name>
        <dbReference type="ChEBI" id="CHEBI:59789"/>
    </ligand>
</feature>
<dbReference type="FunFam" id="1.10.940.10:FF:000002">
    <property type="entry name" value="Ribosomal RNA small subunit methyltransferase B"/>
    <property type="match status" value="1"/>
</dbReference>
<evidence type="ECO:0000256" key="2">
    <source>
        <dbReference type="ARBA" id="ARBA00004496"/>
    </source>
</evidence>
<dbReference type="PANTHER" id="PTHR22807">
    <property type="entry name" value="NOP2 YEAST -RELATED NOL1/NOP2/FMU SUN DOMAIN-CONTAINING"/>
    <property type="match status" value="1"/>
</dbReference>
<comment type="catalytic activity">
    <reaction evidence="13">
        <text>cytidine(967) in 16S rRNA + S-adenosyl-L-methionine = 5-methylcytidine(967) in 16S rRNA + S-adenosyl-L-homocysteine + H(+)</text>
        <dbReference type="Rhea" id="RHEA:42748"/>
        <dbReference type="Rhea" id="RHEA-COMP:10219"/>
        <dbReference type="Rhea" id="RHEA-COMP:10220"/>
        <dbReference type="ChEBI" id="CHEBI:15378"/>
        <dbReference type="ChEBI" id="CHEBI:57856"/>
        <dbReference type="ChEBI" id="CHEBI:59789"/>
        <dbReference type="ChEBI" id="CHEBI:74483"/>
        <dbReference type="ChEBI" id="CHEBI:82748"/>
        <dbReference type="EC" id="2.1.1.176"/>
    </reaction>
</comment>
<evidence type="ECO:0000256" key="9">
    <source>
        <dbReference type="ARBA" id="ARBA00022691"/>
    </source>
</evidence>
<dbReference type="InterPro" id="IPR004573">
    <property type="entry name" value="rRNA_ssu_MeTfrase_B"/>
</dbReference>
<evidence type="ECO:0000256" key="10">
    <source>
        <dbReference type="ARBA" id="ARBA00022884"/>
    </source>
</evidence>
<proteinExistence type="inferred from homology"/>
<feature type="binding site" evidence="14">
    <location>
        <position position="328"/>
    </location>
    <ligand>
        <name>S-adenosyl-L-methionine</name>
        <dbReference type="ChEBI" id="CHEBI:59789"/>
    </ligand>
</feature>
<sequence>MNNKSHQNIRAVCAQAIFNVLEEGQSLSATLTALSYQIANKDKALVQEICFGVMRVLPELNFYIHSLMSKVLTGKNRILHYLLLVGIYQILYTRIPEHAAVGETVNAVNTLKKTQLKGLINGVLREFLRQQASLQQTFTQDSKQQNQQTLHPSWLLTRLKQAYPQQWQTIVNANNQKPPMWLRVNLNQYSVSEYQQLLVEQQIESDSFPELPSALRLLSPVGVNKLPYFDEGAVTVQDLSAQYAAYLLAPQNGEHILDMCAAPGGKTTHILEVAPKAQVLAVDIDPSRVKRIGENLARLKQQAEVKVGDGLTPENWCKGRSFDRILLDAPCSATGVIRRHPDIKWLRRDSDIAQLTELQHAILTNIWSYLKTGGTLVYATCSILPDENKLQIERFLQENTSAKLQGELKQFLPTENGGDGFFYAILKKHS</sequence>
<dbReference type="Pfam" id="PF01029">
    <property type="entry name" value="NusB"/>
    <property type="match status" value="1"/>
</dbReference>
<keyword evidence="5" id="KW-0963">Cytoplasm</keyword>
<dbReference type="EC" id="2.1.1.176" evidence="4"/>
<dbReference type="PRINTS" id="PR02008">
    <property type="entry name" value="RCMTFAMILY"/>
</dbReference>
<dbReference type="InterPro" id="IPR054728">
    <property type="entry name" value="RsmB-like_ferredoxin"/>
</dbReference>
<keyword evidence="7 14" id="KW-0489">Methyltransferase</keyword>
<dbReference type="Gene3D" id="3.30.70.1170">
    <property type="entry name" value="Sun protein, domain 3"/>
    <property type="match status" value="1"/>
</dbReference>
<dbReference type="EMBL" id="FMAQ01000016">
    <property type="protein sequence ID" value="SCC29444.1"/>
    <property type="molecule type" value="Genomic_DNA"/>
</dbReference>
<name>A0A1C4DDI5_9GAMM</name>
<dbReference type="OrthoDB" id="9810297at2"/>
<dbReference type="GO" id="GO:0006355">
    <property type="term" value="P:regulation of DNA-templated transcription"/>
    <property type="evidence" value="ECO:0007669"/>
    <property type="project" value="InterPro"/>
</dbReference>
<dbReference type="Proteomes" id="UP000199670">
    <property type="component" value="Unassembled WGS sequence"/>
</dbReference>
<accession>A0A1C4DDI5</accession>
<evidence type="ECO:0000313" key="16">
    <source>
        <dbReference type="EMBL" id="SCC29444.1"/>
    </source>
</evidence>
<keyword evidence="10 14" id="KW-0694">RNA-binding</keyword>
<dbReference type="FunFam" id="1.10.287.730:FF:000001">
    <property type="entry name" value="Ribosomal RNA small subunit methyltransferase B"/>
    <property type="match status" value="1"/>
</dbReference>
<dbReference type="SUPFAM" id="SSF48013">
    <property type="entry name" value="NusB-like"/>
    <property type="match status" value="1"/>
</dbReference>
<dbReference type="Gene3D" id="1.10.287.730">
    <property type="entry name" value="Helix hairpin bin"/>
    <property type="match status" value="1"/>
</dbReference>
<feature type="active site" description="Nucleophile" evidence="14">
    <location>
        <position position="381"/>
    </location>
</feature>
<dbReference type="GO" id="GO:0005829">
    <property type="term" value="C:cytosol"/>
    <property type="evidence" value="ECO:0007669"/>
    <property type="project" value="TreeGrafter"/>
</dbReference>
<evidence type="ECO:0000259" key="15">
    <source>
        <dbReference type="PROSITE" id="PS51686"/>
    </source>
</evidence>
<gene>
    <name evidence="16" type="ORF">GA0061081_11611</name>
</gene>